<dbReference type="CDD" id="cd16344">
    <property type="entry name" value="LMWPAP"/>
    <property type="match status" value="1"/>
</dbReference>
<keyword evidence="5" id="KW-0963">Cytoplasm</keyword>
<dbReference type="GO" id="GO:0004725">
    <property type="term" value="F:protein tyrosine phosphatase activity"/>
    <property type="evidence" value="ECO:0007669"/>
    <property type="project" value="InterPro"/>
</dbReference>
<dbReference type="NCBIfam" id="TIGR00057">
    <property type="entry name" value="L-threonylcarbamoyladenylate synthase"/>
    <property type="match status" value="1"/>
</dbReference>
<dbReference type="PANTHER" id="PTHR17490:SF16">
    <property type="entry name" value="THREONYLCARBAMOYL-AMP SYNTHASE"/>
    <property type="match status" value="1"/>
</dbReference>
<dbReference type="InterPro" id="IPR036196">
    <property type="entry name" value="Ptyr_pPase_sf"/>
</dbReference>
<feature type="active site" evidence="14">
    <location>
        <position position="238"/>
    </location>
</feature>
<sequence length="395" mass="42608">MATLVDLQKAEEPRDMVHRAVQALAEGHVIAVPTETVYGLAASGLDADAVARMIALKGRSPDAPLAVALRSSDAVWDFACQLSPLAQRLARRCWPGPLTLVMPCDSPDSAITQLPEGVRKYVLAPDGCVGFRVVAHRVFETLHQFVAAPIVLTSANLSGQPPATTGDAVLAQFADEKYAEDLPLILSDGPSRYAGASTVVRVKGNTYEILREGAIERAAMRQFVKPIIAVVCTGNTCRSPMAEVLLRERFRQKTGREDTVLVVSAGVSAMPGGGAAQQAVEAMSERGLDLTGHSSRPLDERLVELADLILTMTNQHREAIITRWPAAEPRVRTLLRDGGDVSDPIGAPPEVYTACADQIDQELADWVEELGDDWLTTEIQPQDQQQPHGDDQEGK</sequence>
<dbReference type="EC" id="2.7.7.87" evidence="4"/>
<dbReference type="Gene3D" id="3.90.870.10">
    <property type="entry name" value="DHBP synthase"/>
    <property type="match status" value="1"/>
</dbReference>
<comment type="subcellular location">
    <subcellularLocation>
        <location evidence="1">Cytoplasm</location>
    </subcellularLocation>
</comment>
<evidence type="ECO:0000256" key="2">
    <source>
        <dbReference type="ARBA" id="ARBA00007663"/>
    </source>
</evidence>
<evidence type="ECO:0000313" key="16">
    <source>
        <dbReference type="EMBL" id="QEG40298.1"/>
    </source>
</evidence>
<evidence type="ECO:0000256" key="14">
    <source>
        <dbReference type="PIRSR" id="PIRSR617867-1"/>
    </source>
</evidence>
<name>A0A5B9QMS9_9BACT</name>
<reference evidence="16 17" key="1">
    <citation type="submission" date="2019-08" db="EMBL/GenBank/DDBJ databases">
        <title>Deep-cultivation of Planctomycetes and their phenomic and genomic characterization uncovers novel biology.</title>
        <authorList>
            <person name="Wiegand S."/>
            <person name="Jogler M."/>
            <person name="Boedeker C."/>
            <person name="Pinto D."/>
            <person name="Vollmers J."/>
            <person name="Rivas-Marin E."/>
            <person name="Kohn T."/>
            <person name="Peeters S.H."/>
            <person name="Heuer A."/>
            <person name="Rast P."/>
            <person name="Oberbeckmann S."/>
            <person name="Bunk B."/>
            <person name="Jeske O."/>
            <person name="Meyerdierks A."/>
            <person name="Storesund J.E."/>
            <person name="Kallscheuer N."/>
            <person name="Luecker S."/>
            <person name="Lage O.M."/>
            <person name="Pohl T."/>
            <person name="Merkel B.J."/>
            <person name="Hornburger P."/>
            <person name="Mueller R.-W."/>
            <person name="Bruemmer F."/>
            <person name="Labrenz M."/>
            <person name="Spormann A.M."/>
            <person name="Op den Camp H."/>
            <person name="Overmann J."/>
            <person name="Amann R."/>
            <person name="Jetten M.S.M."/>
            <person name="Mascher T."/>
            <person name="Medema M.H."/>
            <person name="Devos D.P."/>
            <person name="Kaster A.-K."/>
            <person name="Ovreas L."/>
            <person name="Rohde M."/>
            <person name="Galperin M.Y."/>
            <person name="Jogler C."/>
        </authorList>
    </citation>
    <scope>NUCLEOTIDE SEQUENCE [LARGE SCALE GENOMIC DNA]</scope>
    <source>
        <strain evidence="16 17">UC8</strain>
    </source>
</reference>
<feature type="active site" description="Proton donor" evidence="14">
    <location>
        <position position="343"/>
    </location>
</feature>
<feature type="domain" description="YrdC-like" evidence="15">
    <location>
        <begin position="14"/>
        <end position="215"/>
    </location>
</feature>
<keyword evidence="6" id="KW-0808">Transferase</keyword>
<dbReference type="SUPFAM" id="SSF52788">
    <property type="entry name" value="Phosphotyrosine protein phosphatases I"/>
    <property type="match status" value="1"/>
</dbReference>
<evidence type="ECO:0000256" key="9">
    <source>
        <dbReference type="ARBA" id="ARBA00022741"/>
    </source>
</evidence>
<proteinExistence type="inferred from homology"/>
<comment type="similarity">
    <text evidence="2">Belongs to the SUA5 family.</text>
</comment>
<dbReference type="Gene3D" id="3.40.50.2300">
    <property type="match status" value="1"/>
</dbReference>
<dbReference type="Proteomes" id="UP000325286">
    <property type="component" value="Chromosome"/>
</dbReference>
<dbReference type="InterPro" id="IPR023485">
    <property type="entry name" value="Ptyr_pPase"/>
</dbReference>
<evidence type="ECO:0000256" key="5">
    <source>
        <dbReference type="ARBA" id="ARBA00022490"/>
    </source>
</evidence>
<keyword evidence="9" id="KW-0547">Nucleotide-binding</keyword>
<dbReference type="InterPro" id="IPR006070">
    <property type="entry name" value="Sua5-like_dom"/>
</dbReference>
<dbReference type="GO" id="GO:0003725">
    <property type="term" value="F:double-stranded RNA binding"/>
    <property type="evidence" value="ECO:0007669"/>
    <property type="project" value="InterPro"/>
</dbReference>
<dbReference type="EMBL" id="CP042914">
    <property type="protein sequence ID" value="QEG40298.1"/>
    <property type="molecule type" value="Genomic_DNA"/>
</dbReference>
<evidence type="ECO:0000313" key="17">
    <source>
        <dbReference type="Proteomes" id="UP000325286"/>
    </source>
</evidence>
<evidence type="ECO:0000256" key="4">
    <source>
        <dbReference type="ARBA" id="ARBA00012584"/>
    </source>
</evidence>
<organism evidence="16 17">
    <name type="scientific">Roseimaritima ulvae</name>
    <dbReference type="NCBI Taxonomy" id="980254"/>
    <lineage>
        <taxon>Bacteria</taxon>
        <taxon>Pseudomonadati</taxon>
        <taxon>Planctomycetota</taxon>
        <taxon>Planctomycetia</taxon>
        <taxon>Pirellulales</taxon>
        <taxon>Pirellulaceae</taxon>
        <taxon>Roseimaritima</taxon>
    </lineage>
</organism>
<accession>A0A5B9QMS9</accession>
<gene>
    <name evidence="16" type="primary">ywlE</name>
    <name evidence="16" type="ORF">UC8_23050</name>
</gene>
<evidence type="ECO:0000256" key="7">
    <source>
        <dbReference type="ARBA" id="ARBA00022694"/>
    </source>
</evidence>
<dbReference type="SUPFAM" id="SSF55821">
    <property type="entry name" value="YrdC/RibB"/>
    <property type="match status" value="1"/>
</dbReference>
<keyword evidence="11" id="KW-0067">ATP-binding</keyword>
<protein>
    <recommendedName>
        <fullName evidence="12">L-threonylcarbamoyladenylate synthase</fullName>
        <ecNumber evidence="4">2.7.7.87</ecNumber>
    </recommendedName>
    <alternativeName>
        <fullName evidence="12">L-threonylcarbamoyladenylate synthase</fullName>
    </alternativeName>
</protein>
<comment type="catalytic activity">
    <reaction evidence="13">
        <text>L-threonine + hydrogencarbonate + ATP = L-threonylcarbamoyladenylate + diphosphate + H2O</text>
        <dbReference type="Rhea" id="RHEA:36407"/>
        <dbReference type="ChEBI" id="CHEBI:15377"/>
        <dbReference type="ChEBI" id="CHEBI:17544"/>
        <dbReference type="ChEBI" id="CHEBI:30616"/>
        <dbReference type="ChEBI" id="CHEBI:33019"/>
        <dbReference type="ChEBI" id="CHEBI:57926"/>
        <dbReference type="ChEBI" id="CHEBI:73682"/>
        <dbReference type="EC" id="2.7.7.87"/>
    </reaction>
</comment>
<dbReference type="OrthoDB" id="9784339at2"/>
<evidence type="ECO:0000259" key="15">
    <source>
        <dbReference type="PROSITE" id="PS51163"/>
    </source>
</evidence>
<evidence type="ECO:0000256" key="3">
    <source>
        <dbReference type="ARBA" id="ARBA00011063"/>
    </source>
</evidence>
<keyword evidence="10 16" id="KW-0378">Hydrolase</keyword>
<dbReference type="SMART" id="SM00226">
    <property type="entry name" value="LMWPc"/>
    <property type="match status" value="1"/>
</dbReference>
<dbReference type="Pfam" id="PF01451">
    <property type="entry name" value="LMWPc"/>
    <property type="match status" value="1"/>
</dbReference>
<dbReference type="PANTHER" id="PTHR17490">
    <property type="entry name" value="SUA5"/>
    <property type="match status" value="1"/>
</dbReference>
<keyword evidence="7" id="KW-0819">tRNA processing</keyword>
<evidence type="ECO:0000256" key="1">
    <source>
        <dbReference type="ARBA" id="ARBA00004496"/>
    </source>
</evidence>
<feature type="active site" description="Nucleophile" evidence="14">
    <location>
        <position position="232"/>
    </location>
</feature>
<dbReference type="GO" id="GO:0000049">
    <property type="term" value="F:tRNA binding"/>
    <property type="evidence" value="ECO:0007669"/>
    <property type="project" value="TreeGrafter"/>
</dbReference>
<comment type="similarity">
    <text evidence="3">Belongs to the low molecular weight phosphotyrosine protein phosphatase family.</text>
</comment>
<dbReference type="AlphaFoldDB" id="A0A5B9QMS9"/>
<evidence type="ECO:0000256" key="11">
    <source>
        <dbReference type="ARBA" id="ARBA00022840"/>
    </source>
</evidence>
<dbReference type="GO" id="GO:0008033">
    <property type="term" value="P:tRNA processing"/>
    <property type="evidence" value="ECO:0007669"/>
    <property type="project" value="UniProtKB-KW"/>
</dbReference>
<dbReference type="PROSITE" id="PS51163">
    <property type="entry name" value="YRDC"/>
    <property type="match status" value="1"/>
</dbReference>
<dbReference type="GO" id="GO:0006450">
    <property type="term" value="P:regulation of translational fidelity"/>
    <property type="evidence" value="ECO:0007669"/>
    <property type="project" value="TreeGrafter"/>
</dbReference>
<evidence type="ECO:0000256" key="6">
    <source>
        <dbReference type="ARBA" id="ARBA00022679"/>
    </source>
</evidence>
<dbReference type="RefSeq" id="WP_068142583.1">
    <property type="nucleotide sequence ID" value="NZ_CP042914.1"/>
</dbReference>
<dbReference type="Pfam" id="PF01300">
    <property type="entry name" value="Sua5_yciO_yrdC"/>
    <property type="match status" value="1"/>
</dbReference>
<dbReference type="GO" id="GO:0061710">
    <property type="term" value="F:L-threonylcarbamoyladenylate synthase"/>
    <property type="evidence" value="ECO:0007669"/>
    <property type="project" value="UniProtKB-EC"/>
</dbReference>
<keyword evidence="8" id="KW-0548">Nucleotidyltransferase</keyword>
<dbReference type="InterPro" id="IPR017867">
    <property type="entry name" value="Tyr_phospatase_low_mol_wt"/>
</dbReference>
<evidence type="ECO:0000256" key="12">
    <source>
        <dbReference type="ARBA" id="ARBA00029774"/>
    </source>
</evidence>
<dbReference type="KEGG" id="rul:UC8_23050"/>
<evidence type="ECO:0000256" key="8">
    <source>
        <dbReference type="ARBA" id="ARBA00022695"/>
    </source>
</evidence>
<evidence type="ECO:0000256" key="10">
    <source>
        <dbReference type="ARBA" id="ARBA00022801"/>
    </source>
</evidence>
<dbReference type="GO" id="GO:0005737">
    <property type="term" value="C:cytoplasm"/>
    <property type="evidence" value="ECO:0007669"/>
    <property type="project" value="UniProtKB-SubCell"/>
</dbReference>
<dbReference type="InterPro" id="IPR050156">
    <property type="entry name" value="TC-AMP_synthase_SUA5"/>
</dbReference>
<keyword evidence="17" id="KW-1185">Reference proteome</keyword>
<dbReference type="InterPro" id="IPR017945">
    <property type="entry name" value="DHBP_synth_RibB-like_a/b_dom"/>
</dbReference>
<dbReference type="GO" id="GO:0005524">
    <property type="term" value="F:ATP binding"/>
    <property type="evidence" value="ECO:0007669"/>
    <property type="project" value="UniProtKB-KW"/>
</dbReference>
<dbReference type="PRINTS" id="PR00719">
    <property type="entry name" value="LMWPTPASE"/>
</dbReference>
<evidence type="ECO:0000256" key="13">
    <source>
        <dbReference type="ARBA" id="ARBA00048366"/>
    </source>
</evidence>